<feature type="domain" description="Reverse transcriptase/retrotransposon-derived protein RNase H-like" evidence="2">
    <location>
        <begin position="91"/>
        <end position="178"/>
    </location>
</feature>
<evidence type="ECO:0000259" key="1">
    <source>
        <dbReference type="Pfam" id="PF00078"/>
    </source>
</evidence>
<dbReference type="Proteomes" id="UP001234989">
    <property type="component" value="Chromosome 6"/>
</dbReference>
<dbReference type="SUPFAM" id="SSF56672">
    <property type="entry name" value="DNA/RNA polymerases"/>
    <property type="match status" value="1"/>
</dbReference>
<dbReference type="InterPro" id="IPR043502">
    <property type="entry name" value="DNA/RNA_pol_sf"/>
</dbReference>
<dbReference type="InterPro" id="IPR000477">
    <property type="entry name" value="RT_dom"/>
</dbReference>
<dbReference type="InterPro" id="IPR043128">
    <property type="entry name" value="Rev_trsase/Diguanyl_cyclase"/>
</dbReference>
<feature type="domain" description="Reverse transcriptase" evidence="1">
    <location>
        <begin position="16"/>
        <end position="87"/>
    </location>
</feature>
<sequence length="178" mass="20847">FIRDTSVEPPPMESILVVQEFVDVFLTDLPDSFVIVFVYEILMYSKTERDHVRHLRIVLQMLRDEKLYAKFSKCEFWPDSVAFLGHVVSKWSDEPEVRFQKIKTLLTSTLVLTLPEEGVGFTVYCDASRVSLGGVLMQNEKVIAYVSRQLKTHEKNYVTHELEFVAKVFVLKLWRHYL</sequence>
<evidence type="ECO:0000313" key="3">
    <source>
        <dbReference type="EMBL" id="WMV33098.1"/>
    </source>
</evidence>
<dbReference type="PANTHER" id="PTHR34072">
    <property type="entry name" value="ENZYMATIC POLYPROTEIN-RELATED"/>
    <property type="match status" value="1"/>
</dbReference>
<dbReference type="Gene3D" id="3.30.70.270">
    <property type="match status" value="1"/>
</dbReference>
<dbReference type="InterPro" id="IPR041577">
    <property type="entry name" value="RT_RNaseH_2"/>
</dbReference>
<evidence type="ECO:0000313" key="4">
    <source>
        <dbReference type="Proteomes" id="UP001234989"/>
    </source>
</evidence>
<gene>
    <name evidence="3" type="ORF">MTR67_026483</name>
</gene>
<name>A0AAF0TZS5_SOLVR</name>
<dbReference type="Pfam" id="PF00078">
    <property type="entry name" value="RVT_1"/>
    <property type="match status" value="1"/>
</dbReference>
<feature type="non-terminal residue" evidence="3">
    <location>
        <position position="1"/>
    </location>
</feature>
<accession>A0AAF0TZS5</accession>
<proteinExistence type="predicted"/>
<dbReference type="Pfam" id="PF17919">
    <property type="entry name" value="RT_RNaseH_2"/>
    <property type="match status" value="1"/>
</dbReference>
<dbReference type="AlphaFoldDB" id="A0AAF0TZS5"/>
<evidence type="ECO:0000259" key="2">
    <source>
        <dbReference type="Pfam" id="PF17919"/>
    </source>
</evidence>
<dbReference type="PANTHER" id="PTHR34072:SF59">
    <property type="entry name" value="CCHC-TYPE INTEGRASE"/>
    <property type="match status" value="1"/>
</dbReference>
<keyword evidence="4" id="KW-1185">Reference proteome</keyword>
<dbReference type="EMBL" id="CP133617">
    <property type="protein sequence ID" value="WMV33098.1"/>
    <property type="molecule type" value="Genomic_DNA"/>
</dbReference>
<protein>
    <submittedName>
        <fullName evidence="3">Uncharacterized protein</fullName>
    </submittedName>
</protein>
<reference evidence="3" key="1">
    <citation type="submission" date="2023-08" db="EMBL/GenBank/DDBJ databases">
        <title>A de novo genome assembly of Solanum verrucosum Schlechtendal, a Mexican diploid species geographically isolated from the other diploid A-genome species in potato relatives.</title>
        <authorList>
            <person name="Hosaka K."/>
        </authorList>
    </citation>
    <scope>NUCLEOTIDE SEQUENCE</scope>
    <source>
        <tissue evidence="3">Young leaves</tissue>
    </source>
</reference>
<organism evidence="3 4">
    <name type="scientific">Solanum verrucosum</name>
    <dbReference type="NCBI Taxonomy" id="315347"/>
    <lineage>
        <taxon>Eukaryota</taxon>
        <taxon>Viridiplantae</taxon>
        <taxon>Streptophyta</taxon>
        <taxon>Embryophyta</taxon>
        <taxon>Tracheophyta</taxon>
        <taxon>Spermatophyta</taxon>
        <taxon>Magnoliopsida</taxon>
        <taxon>eudicotyledons</taxon>
        <taxon>Gunneridae</taxon>
        <taxon>Pentapetalae</taxon>
        <taxon>asterids</taxon>
        <taxon>lamiids</taxon>
        <taxon>Solanales</taxon>
        <taxon>Solanaceae</taxon>
        <taxon>Solanoideae</taxon>
        <taxon>Solaneae</taxon>
        <taxon>Solanum</taxon>
    </lineage>
</organism>